<evidence type="ECO:0000259" key="4">
    <source>
        <dbReference type="Pfam" id="PF00561"/>
    </source>
</evidence>
<keyword evidence="3" id="KW-0732">Signal</keyword>
<evidence type="ECO:0000313" key="5">
    <source>
        <dbReference type="EMBL" id="KAF7346759.1"/>
    </source>
</evidence>
<feature type="chain" id="PRO_5034349010" evidence="3">
    <location>
        <begin position="25"/>
        <end position="600"/>
    </location>
</feature>
<evidence type="ECO:0000256" key="1">
    <source>
        <dbReference type="ARBA" id="ARBA00010088"/>
    </source>
</evidence>
<dbReference type="Gene3D" id="3.40.50.1820">
    <property type="entry name" value="alpha/beta hydrolase"/>
    <property type="match status" value="1"/>
</dbReference>
<dbReference type="Pfam" id="PF00561">
    <property type="entry name" value="Abhydrolase_1"/>
    <property type="match status" value="1"/>
</dbReference>
<name>A0A8H6XUP0_9AGAR</name>
<feature type="signal peptide" evidence="3">
    <location>
        <begin position="1"/>
        <end position="24"/>
    </location>
</feature>
<dbReference type="InterPro" id="IPR051601">
    <property type="entry name" value="Serine_prot/Carboxylest_S33"/>
</dbReference>
<protein>
    <submittedName>
        <fullName evidence="5">Abhydrolase-4 domain-containing protein</fullName>
    </submittedName>
</protein>
<dbReference type="Proteomes" id="UP000623467">
    <property type="component" value="Unassembled WGS sequence"/>
</dbReference>
<comment type="caution">
    <text evidence="5">The sequence shown here is derived from an EMBL/GenBank/DDBJ whole genome shotgun (WGS) entry which is preliminary data.</text>
</comment>
<evidence type="ECO:0000313" key="6">
    <source>
        <dbReference type="Proteomes" id="UP000623467"/>
    </source>
</evidence>
<dbReference type="PANTHER" id="PTHR43248:SF25">
    <property type="entry name" value="AB HYDROLASE-1 DOMAIN-CONTAINING PROTEIN-RELATED"/>
    <property type="match status" value="1"/>
</dbReference>
<dbReference type="SUPFAM" id="SSF53474">
    <property type="entry name" value="alpha/beta-Hydrolases"/>
    <property type="match status" value="1"/>
</dbReference>
<organism evidence="5 6">
    <name type="scientific">Mycena sanguinolenta</name>
    <dbReference type="NCBI Taxonomy" id="230812"/>
    <lineage>
        <taxon>Eukaryota</taxon>
        <taxon>Fungi</taxon>
        <taxon>Dikarya</taxon>
        <taxon>Basidiomycota</taxon>
        <taxon>Agaricomycotina</taxon>
        <taxon>Agaricomycetes</taxon>
        <taxon>Agaricomycetidae</taxon>
        <taxon>Agaricales</taxon>
        <taxon>Marasmiineae</taxon>
        <taxon>Mycenaceae</taxon>
        <taxon>Mycena</taxon>
    </lineage>
</organism>
<reference evidence="5" key="1">
    <citation type="submission" date="2020-05" db="EMBL/GenBank/DDBJ databases">
        <title>Mycena genomes resolve the evolution of fungal bioluminescence.</title>
        <authorList>
            <person name="Tsai I.J."/>
        </authorList>
    </citation>
    <scope>NUCLEOTIDE SEQUENCE</scope>
    <source>
        <strain evidence="5">160909Yilan</strain>
    </source>
</reference>
<evidence type="ECO:0000256" key="2">
    <source>
        <dbReference type="ARBA" id="ARBA00022801"/>
    </source>
</evidence>
<gene>
    <name evidence="5" type="ORF">MSAN_01814300</name>
</gene>
<proteinExistence type="inferred from homology"/>
<comment type="similarity">
    <text evidence="1">Belongs to the peptidase S33 family.</text>
</comment>
<accession>A0A8H6XUP0</accession>
<evidence type="ECO:0000256" key="3">
    <source>
        <dbReference type="SAM" id="SignalP"/>
    </source>
</evidence>
<keyword evidence="6" id="KW-1185">Reference proteome</keyword>
<dbReference type="InterPro" id="IPR029058">
    <property type="entry name" value="AB_hydrolase_fold"/>
</dbReference>
<keyword evidence="2 5" id="KW-0378">Hydrolase</keyword>
<dbReference type="PANTHER" id="PTHR43248">
    <property type="entry name" value="2-SUCCINYL-6-HYDROXY-2,4-CYCLOHEXADIENE-1-CARBOXYLATE SYNTHASE"/>
    <property type="match status" value="1"/>
</dbReference>
<dbReference type="InterPro" id="IPR000073">
    <property type="entry name" value="AB_hydrolase_1"/>
</dbReference>
<dbReference type="OrthoDB" id="425534at2759"/>
<dbReference type="AlphaFoldDB" id="A0A8H6XUP0"/>
<feature type="domain" description="AB hydrolase-1" evidence="4">
    <location>
        <begin position="118"/>
        <end position="489"/>
    </location>
</feature>
<sequence length="600" mass="66330">MAPIGNRPLACCFAFLVFWFLLSGSEKWRTYVKYRSQRLGETQPRMGAIDVHRAKDDFSWESISPTEELIWNDCYSDRQCARLKVPLDYTQPDGASAAIAMIRVHSVVPHNSPSYRGPVLINPGGPGGSGVDMIAWAGPMLSTIIGPEFDIIGFDPRGVGRSTPRISFFASRAEREVWSVQDVTLGSVNSSADALARTWARGIVVGQLAGARDDGSLRFMNTDHTARDMLKIVQAHGRDKLQYWGFSYGSALGATFAAMFPQNVGRLVIDGVLDSENYFAGKWSNNLIDTDKVWMAFINGCIAAGPKACALFAPTVAEIIEKVDKIYAAVRARPIPVRTDTSFGLVDWTTVRGAIFLSFYSPYSQFSTMARALADLYEGNGTTLFKIYERPAFKCACDPAQYQFEHLSEAVYGLLCNDAKRIPAKYEDVLEHYQRLRETSSWADVWEPIRMPCLAWPDFPKDYFRGPFVANTSFPLLLVGNTLDPVTPLWAAKKMSQGFAGSVVLTQDSPGILHSSCLSTVPSLVFPSARLNTSVNISSTVRFPSQVLYVLSTYRSFPPPESVGDADRQTNFAVSAADRNLFEAAKKLAEMAFIRFPMGI</sequence>
<dbReference type="GO" id="GO:0016787">
    <property type="term" value="F:hydrolase activity"/>
    <property type="evidence" value="ECO:0007669"/>
    <property type="project" value="UniProtKB-KW"/>
</dbReference>
<dbReference type="EMBL" id="JACAZH010000018">
    <property type="protein sequence ID" value="KAF7346759.1"/>
    <property type="molecule type" value="Genomic_DNA"/>
</dbReference>